<organism evidence="1 2">
    <name type="scientific">Ancylostoma ceylanicum</name>
    <dbReference type="NCBI Taxonomy" id="53326"/>
    <lineage>
        <taxon>Eukaryota</taxon>
        <taxon>Metazoa</taxon>
        <taxon>Ecdysozoa</taxon>
        <taxon>Nematoda</taxon>
        <taxon>Chromadorea</taxon>
        <taxon>Rhabditida</taxon>
        <taxon>Rhabditina</taxon>
        <taxon>Rhabditomorpha</taxon>
        <taxon>Strongyloidea</taxon>
        <taxon>Ancylostomatidae</taxon>
        <taxon>Ancylostomatinae</taxon>
        <taxon>Ancylostoma</taxon>
    </lineage>
</organism>
<keyword evidence="2" id="KW-1185">Reference proteome</keyword>
<gene>
    <name evidence="1" type="primary">Acey_s0131.g1619</name>
    <name evidence="1" type="ORF">Y032_0131g1619</name>
</gene>
<dbReference type="Proteomes" id="UP000024635">
    <property type="component" value="Unassembled WGS sequence"/>
</dbReference>
<reference evidence="2" key="1">
    <citation type="journal article" date="2015" name="Nat. Genet.">
        <title>The genome and transcriptome of the zoonotic hookworm Ancylostoma ceylanicum identify infection-specific gene families.</title>
        <authorList>
            <person name="Schwarz E.M."/>
            <person name="Hu Y."/>
            <person name="Antoshechkin I."/>
            <person name="Miller M.M."/>
            <person name="Sternberg P.W."/>
            <person name="Aroian R.V."/>
        </authorList>
    </citation>
    <scope>NUCLEOTIDE SEQUENCE</scope>
    <source>
        <strain evidence="2">HY135</strain>
    </source>
</reference>
<evidence type="ECO:0008006" key="3">
    <source>
        <dbReference type="Google" id="ProtNLM"/>
    </source>
</evidence>
<dbReference type="OrthoDB" id="418748at2759"/>
<evidence type="ECO:0000313" key="1">
    <source>
        <dbReference type="EMBL" id="EYB98428.1"/>
    </source>
</evidence>
<evidence type="ECO:0000313" key="2">
    <source>
        <dbReference type="Proteomes" id="UP000024635"/>
    </source>
</evidence>
<proteinExistence type="predicted"/>
<accession>A0A016T611</accession>
<dbReference type="EMBL" id="JARK01001467">
    <property type="protein sequence ID" value="EYB98428.1"/>
    <property type="molecule type" value="Genomic_DNA"/>
</dbReference>
<sequence length="242" mass="28023">MEIPFLRRCRPETKPRIRWWKLNAQTARQLRDAIFSEGQPDPSDEVDYVWNKLAHTIVNCAQLILGATKEGRMGDKAAWFWNEEVQKSVKAKKSSYKIWQKTKRNEDFAEYKKRKREAKAAVAHSKCQEMDSLYEKLDGPDADKHGFRLARARHRATTDIAGVKCVKDEDGTTFFNPGSVRERWRTYFMTLYNKEFASQPREARPPIAGPILKWTVEEVTTTLKKLKKGKAVGPENIPYGKC</sequence>
<name>A0A016T611_9BILA</name>
<protein>
    <recommendedName>
        <fullName evidence="3">Reverse transcriptase domain-containing protein</fullName>
    </recommendedName>
</protein>
<comment type="caution">
    <text evidence="1">The sequence shown here is derived from an EMBL/GenBank/DDBJ whole genome shotgun (WGS) entry which is preliminary data.</text>
</comment>
<dbReference type="AlphaFoldDB" id="A0A016T611"/>